<protein>
    <submittedName>
        <fullName evidence="9">Sterol desaturase family protein</fullName>
        <ecNumber evidence="9">1.-.-.-</ecNumber>
    </submittedName>
</protein>
<dbReference type="Pfam" id="PF04116">
    <property type="entry name" value="FA_hydroxylase"/>
    <property type="match status" value="1"/>
</dbReference>
<evidence type="ECO:0000256" key="2">
    <source>
        <dbReference type="ARBA" id="ARBA00022692"/>
    </source>
</evidence>
<keyword evidence="10" id="KW-1185">Reference proteome</keyword>
<keyword evidence="5" id="KW-0443">Lipid metabolism</keyword>
<evidence type="ECO:0000256" key="3">
    <source>
        <dbReference type="ARBA" id="ARBA00022989"/>
    </source>
</evidence>
<dbReference type="EC" id="1.-.-.-" evidence="9"/>
<keyword evidence="4 9" id="KW-0560">Oxidoreductase</keyword>
<name>A0ABV8QT78_9BACT</name>
<dbReference type="EMBL" id="JBHSCZ010000002">
    <property type="protein sequence ID" value="MFC4263386.1"/>
    <property type="molecule type" value="Genomic_DNA"/>
</dbReference>
<organism evidence="9 10">
    <name type="scientific">Ferruginibacter yonginensis</name>
    <dbReference type="NCBI Taxonomy" id="1310416"/>
    <lineage>
        <taxon>Bacteria</taxon>
        <taxon>Pseudomonadati</taxon>
        <taxon>Bacteroidota</taxon>
        <taxon>Chitinophagia</taxon>
        <taxon>Chitinophagales</taxon>
        <taxon>Chitinophagaceae</taxon>
        <taxon>Ferruginibacter</taxon>
    </lineage>
</organism>
<feature type="transmembrane region" description="Helical" evidence="7">
    <location>
        <begin position="6"/>
        <end position="29"/>
    </location>
</feature>
<dbReference type="PANTHER" id="PTHR21624">
    <property type="entry name" value="STEROL DESATURASE-RELATED PROTEIN"/>
    <property type="match status" value="1"/>
</dbReference>
<evidence type="ECO:0000256" key="5">
    <source>
        <dbReference type="ARBA" id="ARBA00023098"/>
    </source>
</evidence>
<dbReference type="Proteomes" id="UP001595907">
    <property type="component" value="Unassembled WGS sequence"/>
</dbReference>
<dbReference type="PANTHER" id="PTHR21624:SF1">
    <property type="entry name" value="ALKYLGLYCEROL MONOOXYGENASE"/>
    <property type="match status" value="1"/>
</dbReference>
<proteinExistence type="predicted"/>
<evidence type="ECO:0000256" key="6">
    <source>
        <dbReference type="ARBA" id="ARBA00023136"/>
    </source>
</evidence>
<accession>A0ABV8QT78</accession>
<keyword evidence="6 7" id="KW-0472">Membrane</keyword>
<feature type="domain" description="Fatty acid hydroxylase" evidence="8">
    <location>
        <begin position="85"/>
        <end position="219"/>
    </location>
</feature>
<feature type="transmembrane region" description="Helical" evidence="7">
    <location>
        <begin position="139"/>
        <end position="161"/>
    </location>
</feature>
<evidence type="ECO:0000259" key="8">
    <source>
        <dbReference type="Pfam" id="PF04116"/>
    </source>
</evidence>
<comment type="subcellular location">
    <subcellularLocation>
        <location evidence="1">Endomembrane system</location>
        <topology evidence="1">Multi-pass membrane protein</topology>
    </subcellularLocation>
</comment>
<gene>
    <name evidence="9" type="ORF">ACFOWM_10880</name>
</gene>
<dbReference type="InterPro" id="IPR006694">
    <property type="entry name" value="Fatty_acid_hydroxylase"/>
</dbReference>
<keyword evidence="3 7" id="KW-1133">Transmembrane helix</keyword>
<sequence length="296" mass="35548">MQSTRETWFLLISVPIYILFIGAEILLSNWGHKKWYSLKGVLQNVYLTLMNGSLDLLLRWAFYVSVLQFTYHHHIFEIKNPYLYWFLLFILEDVAFYVEHRIDHYCRLFWAVHLTHHSSEEFNLTTGFRSSVFQPVYRFIYFLPIALLGFHPLDIVFMYSITQTYGILVHTQYIKKMPRWFEAIFVTPAHHRVHHASNIIYLDKNMGMCLIIWDKLFGTFQDELPEEPVKYGLTKPIEQPHNPFNHVWHEWKNIYADWQRNIPFTTKLKYLFMPPGWSHDGSSKTAEQLRKELPLN</sequence>
<dbReference type="RefSeq" id="WP_379709867.1">
    <property type="nucleotide sequence ID" value="NZ_JBHSCZ010000002.1"/>
</dbReference>
<evidence type="ECO:0000256" key="7">
    <source>
        <dbReference type="SAM" id="Phobius"/>
    </source>
</evidence>
<evidence type="ECO:0000256" key="1">
    <source>
        <dbReference type="ARBA" id="ARBA00004127"/>
    </source>
</evidence>
<comment type="caution">
    <text evidence="9">The sequence shown here is derived from an EMBL/GenBank/DDBJ whole genome shotgun (WGS) entry which is preliminary data.</text>
</comment>
<keyword evidence="2 7" id="KW-0812">Transmembrane</keyword>
<evidence type="ECO:0000313" key="10">
    <source>
        <dbReference type="Proteomes" id="UP001595907"/>
    </source>
</evidence>
<feature type="transmembrane region" description="Helical" evidence="7">
    <location>
        <begin position="41"/>
        <end position="62"/>
    </location>
</feature>
<dbReference type="InterPro" id="IPR051689">
    <property type="entry name" value="Sterol_desaturase/TMEM195"/>
</dbReference>
<evidence type="ECO:0000313" key="9">
    <source>
        <dbReference type="EMBL" id="MFC4263386.1"/>
    </source>
</evidence>
<evidence type="ECO:0000256" key="4">
    <source>
        <dbReference type="ARBA" id="ARBA00023002"/>
    </source>
</evidence>
<dbReference type="GO" id="GO:0016491">
    <property type="term" value="F:oxidoreductase activity"/>
    <property type="evidence" value="ECO:0007669"/>
    <property type="project" value="UniProtKB-KW"/>
</dbReference>
<reference evidence="10" key="1">
    <citation type="journal article" date="2019" name="Int. J. Syst. Evol. Microbiol.">
        <title>The Global Catalogue of Microorganisms (GCM) 10K type strain sequencing project: providing services to taxonomists for standard genome sequencing and annotation.</title>
        <authorList>
            <consortium name="The Broad Institute Genomics Platform"/>
            <consortium name="The Broad Institute Genome Sequencing Center for Infectious Disease"/>
            <person name="Wu L."/>
            <person name="Ma J."/>
        </authorList>
    </citation>
    <scope>NUCLEOTIDE SEQUENCE [LARGE SCALE GENOMIC DNA]</scope>
    <source>
        <strain evidence="10">CECT 8289</strain>
    </source>
</reference>